<keyword evidence="3" id="KW-1185">Reference proteome</keyword>
<accession>A0ABT5U023</accession>
<gene>
    <name evidence="2" type="ORF">PU560_14580</name>
</gene>
<dbReference type="InterPro" id="IPR029046">
    <property type="entry name" value="LolA/LolB/LppX"/>
</dbReference>
<dbReference type="SUPFAM" id="SSF89392">
    <property type="entry name" value="Prokaryotic lipoproteins and lipoprotein localization factors"/>
    <property type="match status" value="1"/>
</dbReference>
<dbReference type="Gene3D" id="2.50.20.10">
    <property type="entry name" value="Lipoprotein localisation LolA/LolB/LppX"/>
    <property type="match status" value="1"/>
</dbReference>
<sequence>AAGPSTEISVEQVSVAGHAAYELVLTPRTEDTLVASVAVAVEGETGLPLRVTVRARGQEEPAVQAGFTSLDLSAPDPDLFDFTRPPGATVVEEQWPGHHGLRGRSGGDGPRRPSEHGGLLGDVGPDQLPAVGGPVVHGSGWDAVLALPAGPGVKLPPDLTQPVDGGRLLSTALVNVLVTDDGTVLLGAVPVERLQAVAGA</sequence>
<evidence type="ECO:0000256" key="1">
    <source>
        <dbReference type="SAM" id="MobiDB-lite"/>
    </source>
</evidence>
<protein>
    <submittedName>
        <fullName evidence="2">Uncharacterized protein</fullName>
    </submittedName>
</protein>
<comment type="caution">
    <text evidence="2">The sequence shown here is derived from an EMBL/GenBank/DDBJ whole genome shotgun (WGS) entry which is preliminary data.</text>
</comment>
<dbReference type="EMBL" id="JARACI010001140">
    <property type="protein sequence ID" value="MDD9207681.1"/>
    <property type="molecule type" value="Genomic_DNA"/>
</dbReference>
<dbReference type="Proteomes" id="UP001165561">
    <property type="component" value="Unassembled WGS sequence"/>
</dbReference>
<evidence type="ECO:0000313" key="2">
    <source>
        <dbReference type="EMBL" id="MDD9207681.1"/>
    </source>
</evidence>
<feature type="non-terminal residue" evidence="2">
    <location>
        <position position="1"/>
    </location>
</feature>
<proteinExistence type="predicted"/>
<feature type="region of interest" description="Disordered" evidence="1">
    <location>
        <begin position="90"/>
        <end position="121"/>
    </location>
</feature>
<name>A0ABT5U023_9MICO</name>
<reference evidence="2" key="1">
    <citation type="submission" date="2023-02" db="EMBL/GenBank/DDBJ databases">
        <title>Georgenia sp.10Sc9-8, isolated from a soil sample collected from the Taklamakan desert.</title>
        <authorList>
            <person name="Liu S."/>
        </authorList>
    </citation>
    <scope>NUCLEOTIDE SEQUENCE</scope>
    <source>
        <strain evidence="2">10Sc9-8</strain>
    </source>
</reference>
<evidence type="ECO:0000313" key="3">
    <source>
        <dbReference type="Proteomes" id="UP001165561"/>
    </source>
</evidence>
<organism evidence="2 3">
    <name type="scientific">Georgenia halotolerans</name>
    <dbReference type="NCBI Taxonomy" id="3028317"/>
    <lineage>
        <taxon>Bacteria</taxon>
        <taxon>Bacillati</taxon>
        <taxon>Actinomycetota</taxon>
        <taxon>Actinomycetes</taxon>
        <taxon>Micrococcales</taxon>
        <taxon>Bogoriellaceae</taxon>
        <taxon>Georgenia</taxon>
    </lineage>
</organism>